<evidence type="ECO:0008006" key="3">
    <source>
        <dbReference type="Google" id="ProtNLM"/>
    </source>
</evidence>
<dbReference type="RefSeq" id="WP_354659327.1">
    <property type="nucleotide sequence ID" value="NZ_JBEXAC010000001.1"/>
</dbReference>
<evidence type="ECO:0000313" key="2">
    <source>
        <dbReference type="Proteomes" id="UP001549749"/>
    </source>
</evidence>
<sequence>MTNIKKMAVNLFYCSCILFLFSCSKKTTEESVSPNDYPRIIATKPGWPLKNENGDLPVFNVRKNEVLQFTVMYSPTSSAVLRWIIDGTEVGTGGTFSFQAGEAKKHTILLQLSSPVATTTREGVINVYE</sequence>
<gene>
    <name evidence="1" type="ORF">ABR189_04885</name>
</gene>
<evidence type="ECO:0000313" key="1">
    <source>
        <dbReference type="EMBL" id="MET6996686.1"/>
    </source>
</evidence>
<accession>A0ABV2T0Y8</accession>
<protein>
    <recommendedName>
        <fullName evidence="3">PKD domain-containing protein</fullName>
    </recommendedName>
</protein>
<dbReference type="EMBL" id="JBEXAC010000001">
    <property type="protein sequence ID" value="MET6996686.1"/>
    <property type="molecule type" value="Genomic_DNA"/>
</dbReference>
<reference evidence="1 2" key="1">
    <citation type="submission" date="2024-06" db="EMBL/GenBank/DDBJ databases">
        <title>Chitinophaga defluvii sp. nov., isolated from municipal sewage.</title>
        <authorList>
            <person name="Zhang L."/>
        </authorList>
    </citation>
    <scope>NUCLEOTIDE SEQUENCE [LARGE SCALE GENOMIC DNA]</scope>
    <source>
        <strain evidence="1 2">H8</strain>
    </source>
</reference>
<proteinExistence type="predicted"/>
<comment type="caution">
    <text evidence="1">The sequence shown here is derived from an EMBL/GenBank/DDBJ whole genome shotgun (WGS) entry which is preliminary data.</text>
</comment>
<keyword evidence="2" id="KW-1185">Reference proteome</keyword>
<dbReference type="Proteomes" id="UP001549749">
    <property type="component" value="Unassembled WGS sequence"/>
</dbReference>
<dbReference type="PROSITE" id="PS51257">
    <property type="entry name" value="PROKAR_LIPOPROTEIN"/>
    <property type="match status" value="1"/>
</dbReference>
<name>A0ABV2T0Y8_9BACT</name>
<organism evidence="1 2">
    <name type="scientific">Chitinophaga defluvii</name>
    <dbReference type="NCBI Taxonomy" id="3163343"/>
    <lineage>
        <taxon>Bacteria</taxon>
        <taxon>Pseudomonadati</taxon>
        <taxon>Bacteroidota</taxon>
        <taxon>Chitinophagia</taxon>
        <taxon>Chitinophagales</taxon>
        <taxon>Chitinophagaceae</taxon>
        <taxon>Chitinophaga</taxon>
    </lineage>
</organism>